<accession>K5VQV1</accession>
<dbReference type="InParanoid" id="K5VQV1"/>
<sequence length="55" mass="6534">MVMLKNILQRYTEFRTLGSPELLSFLVFALARVHECDRLVSYPYINPDKWLSDRS</sequence>
<dbReference type="EMBL" id="JH971399">
    <property type="protein sequence ID" value="EKM76854.1"/>
    <property type="molecule type" value="Genomic_DNA"/>
</dbReference>
<proteinExistence type="predicted"/>
<evidence type="ECO:0000313" key="2">
    <source>
        <dbReference type="Proteomes" id="UP000008493"/>
    </source>
</evidence>
<dbReference type="OMA" id="RVHECDR"/>
<protein>
    <submittedName>
        <fullName evidence="1">Uncharacterized protein</fullName>
    </submittedName>
</protein>
<dbReference type="Proteomes" id="UP000008493">
    <property type="component" value="Unassembled WGS sequence"/>
</dbReference>
<organism evidence="1 2">
    <name type="scientific">Agaricus bisporus var. burnettii (strain JB137-S8 / ATCC MYA-4627 / FGSC 10392)</name>
    <name type="common">White button mushroom</name>
    <dbReference type="NCBI Taxonomy" id="597362"/>
    <lineage>
        <taxon>Eukaryota</taxon>
        <taxon>Fungi</taxon>
        <taxon>Dikarya</taxon>
        <taxon>Basidiomycota</taxon>
        <taxon>Agaricomycotina</taxon>
        <taxon>Agaricomycetes</taxon>
        <taxon>Agaricomycetidae</taxon>
        <taxon>Agaricales</taxon>
        <taxon>Agaricineae</taxon>
        <taxon>Agaricaceae</taxon>
        <taxon>Agaricus</taxon>
    </lineage>
</organism>
<name>K5VQV1_AGABU</name>
<dbReference type="HOGENOM" id="CLU_3031805_0_0_1"/>
<dbReference type="GeneID" id="18824758"/>
<dbReference type="AlphaFoldDB" id="K5VQV1"/>
<keyword evidence="2" id="KW-1185">Reference proteome</keyword>
<reference evidence="2" key="1">
    <citation type="journal article" date="2012" name="Proc. Natl. Acad. Sci. U.S.A.">
        <title>Genome sequence of the button mushroom Agaricus bisporus reveals mechanisms governing adaptation to a humic-rich ecological niche.</title>
        <authorList>
            <person name="Morin E."/>
            <person name="Kohler A."/>
            <person name="Baker A.R."/>
            <person name="Foulongne-Oriol M."/>
            <person name="Lombard V."/>
            <person name="Nagy L.G."/>
            <person name="Ohm R.A."/>
            <person name="Patyshakuliyeva A."/>
            <person name="Brun A."/>
            <person name="Aerts A.L."/>
            <person name="Bailey A.M."/>
            <person name="Billette C."/>
            <person name="Coutinho P.M."/>
            <person name="Deakin G."/>
            <person name="Doddapaneni H."/>
            <person name="Floudas D."/>
            <person name="Grimwood J."/>
            <person name="Hilden K."/>
            <person name="Kuees U."/>
            <person name="LaButti K.M."/>
            <person name="Lapidus A."/>
            <person name="Lindquist E.A."/>
            <person name="Lucas S.M."/>
            <person name="Murat C."/>
            <person name="Riley R.W."/>
            <person name="Salamov A.A."/>
            <person name="Schmutz J."/>
            <person name="Subramanian V."/>
            <person name="Woesten H.A.B."/>
            <person name="Xu J."/>
            <person name="Eastwood D.C."/>
            <person name="Foster G.D."/>
            <person name="Sonnenberg A.S."/>
            <person name="Cullen D."/>
            <person name="de Vries R.P."/>
            <person name="Lundell T."/>
            <person name="Hibbett D.S."/>
            <person name="Henrissat B."/>
            <person name="Burton K.S."/>
            <person name="Kerrigan R.W."/>
            <person name="Challen M.P."/>
            <person name="Grigoriev I.V."/>
            <person name="Martin F."/>
        </authorList>
    </citation>
    <scope>NUCLEOTIDE SEQUENCE [LARGE SCALE GENOMIC DNA]</scope>
    <source>
        <strain evidence="2">JB137-S8 / ATCC MYA-4627 / FGSC 10392</strain>
    </source>
</reference>
<evidence type="ECO:0000313" key="1">
    <source>
        <dbReference type="EMBL" id="EKM76854.1"/>
    </source>
</evidence>
<gene>
    <name evidence="1" type="ORF">AGABI1DRAFT_115528</name>
</gene>
<dbReference type="RefSeq" id="XP_007332471.1">
    <property type="nucleotide sequence ID" value="XM_007332409.1"/>
</dbReference>
<dbReference type="KEGG" id="abp:AGABI1DRAFT115528"/>